<protein>
    <submittedName>
        <fullName evidence="2">Uncharacterized protein</fullName>
    </submittedName>
</protein>
<keyword evidence="3" id="KW-1185">Reference proteome</keyword>
<gene>
    <name evidence="2" type="ORF">AV530_014537</name>
</gene>
<proteinExistence type="predicted"/>
<reference evidence="2 3" key="1">
    <citation type="submission" date="2016-02" db="EMBL/GenBank/DDBJ databases">
        <title>Band-tailed pigeon sequencing and assembly.</title>
        <authorList>
            <person name="Soares A.E."/>
            <person name="Novak B.J."/>
            <person name="Rice E.S."/>
            <person name="O'Connell B."/>
            <person name="Chang D."/>
            <person name="Weber S."/>
            <person name="Shapiro B."/>
        </authorList>
    </citation>
    <scope>NUCLEOTIDE SEQUENCE [LARGE SCALE GENOMIC DNA]</scope>
    <source>
        <strain evidence="2">BTP2013</strain>
        <tissue evidence="2">Blood</tissue>
    </source>
</reference>
<evidence type="ECO:0000313" key="3">
    <source>
        <dbReference type="Proteomes" id="UP000190648"/>
    </source>
</evidence>
<accession>A0A1V4KCC2</accession>
<name>A0A1V4KCC2_PATFA</name>
<feature type="compositionally biased region" description="Polar residues" evidence="1">
    <location>
        <begin position="44"/>
        <end position="64"/>
    </location>
</feature>
<comment type="caution">
    <text evidence="2">The sequence shown here is derived from an EMBL/GenBank/DDBJ whole genome shotgun (WGS) entry which is preliminary data.</text>
</comment>
<dbReference type="EMBL" id="LSYS01003958">
    <property type="protein sequence ID" value="OPJ82035.1"/>
    <property type="molecule type" value="Genomic_DNA"/>
</dbReference>
<dbReference type="AlphaFoldDB" id="A0A1V4KCC2"/>
<sequence length="158" mass="18132">MKLLSVRNILKQPEEKREERFNVHLSRSLPVSFNDHIMSKSSFHRSNAAGQQQTQDPEGSSALASCSEEDKVHTKDALWKGRLIPWCVISSLLPDQVFGTRVLFSQDWLLHTDRVHEELQKLRKIQHLNLQFLQCQKTTPDNTNTLKSIGLCLQQKGS</sequence>
<feature type="region of interest" description="Disordered" evidence="1">
    <location>
        <begin position="44"/>
        <end position="67"/>
    </location>
</feature>
<dbReference type="Proteomes" id="UP000190648">
    <property type="component" value="Unassembled WGS sequence"/>
</dbReference>
<evidence type="ECO:0000313" key="2">
    <source>
        <dbReference type="EMBL" id="OPJ82035.1"/>
    </source>
</evidence>
<organism evidence="2 3">
    <name type="scientific">Patagioenas fasciata monilis</name>
    <dbReference type="NCBI Taxonomy" id="372326"/>
    <lineage>
        <taxon>Eukaryota</taxon>
        <taxon>Metazoa</taxon>
        <taxon>Chordata</taxon>
        <taxon>Craniata</taxon>
        <taxon>Vertebrata</taxon>
        <taxon>Euteleostomi</taxon>
        <taxon>Archelosauria</taxon>
        <taxon>Archosauria</taxon>
        <taxon>Dinosauria</taxon>
        <taxon>Saurischia</taxon>
        <taxon>Theropoda</taxon>
        <taxon>Coelurosauria</taxon>
        <taxon>Aves</taxon>
        <taxon>Neognathae</taxon>
        <taxon>Neoaves</taxon>
        <taxon>Columbimorphae</taxon>
        <taxon>Columbiformes</taxon>
        <taxon>Columbidae</taxon>
        <taxon>Patagioenas</taxon>
    </lineage>
</organism>
<evidence type="ECO:0000256" key="1">
    <source>
        <dbReference type="SAM" id="MobiDB-lite"/>
    </source>
</evidence>